<sequence length="35" mass="3983">MKRRVRMGLHWVVLLGATLENLCIQRVLTLNFSGG</sequence>
<organism evidence="1 2">
    <name type="scientific">Apodemus speciosus</name>
    <name type="common">Large Japanese field mouse</name>
    <dbReference type="NCBI Taxonomy" id="105296"/>
    <lineage>
        <taxon>Eukaryota</taxon>
        <taxon>Metazoa</taxon>
        <taxon>Chordata</taxon>
        <taxon>Craniata</taxon>
        <taxon>Vertebrata</taxon>
        <taxon>Euteleostomi</taxon>
        <taxon>Mammalia</taxon>
        <taxon>Eutheria</taxon>
        <taxon>Euarchontoglires</taxon>
        <taxon>Glires</taxon>
        <taxon>Rodentia</taxon>
        <taxon>Myomorpha</taxon>
        <taxon>Muroidea</taxon>
        <taxon>Muridae</taxon>
        <taxon>Murinae</taxon>
        <taxon>Apodemus</taxon>
    </lineage>
</organism>
<accession>A0ABQ0EW91</accession>
<gene>
    <name evidence="1" type="ORF">APTSU1_000654400</name>
</gene>
<protein>
    <submittedName>
        <fullName evidence="1">Uncharacterized protein</fullName>
    </submittedName>
</protein>
<keyword evidence="2" id="KW-1185">Reference proteome</keyword>
<evidence type="ECO:0000313" key="1">
    <source>
        <dbReference type="EMBL" id="GAB1291314.1"/>
    </source>
</evidence>
<evidence type="ECO:0000313" key="2">
    <source>
        <dbReference type="Proteomes" id="UP001623349"/>
    </source>
</evidence>
<name>A0ABQ0EW91_APOSI</name>
<proteinExistence type="predicted"/>
<comment type="caution">
    <text evidence="1">The sequence shown here is derived from an EMBL/GenBank/DDBJ whole genome shotgun (WGS) entry which is preliminary data.</text>
</comment>
<dbReference type="EMBL" id="BAAFST010000006">
    <property type="protein sequence ID" value="GAB1291314.1"/>
    <property type="molecule type" value="Genomic_DNA"/>
</dbReference>
<reference evidence="1 2" key="1">
    <citation type="submission" date="2024-08" db="EMBL/GenBank/DDBJ databases">
        <title>The draft genome of Apodemus speciosus.</title>
        <authorList>
            <person name="Nabeshima K."/>
            <person name="Suzuki S."/>
            <person name="Onuma M."/>
        </authorList>
    </citation>
    <scope>NUCLEOTIDE SEQUENCE [LARGE SCALE GENOMIC DNA]</scope>
    <source>
        <strain evidence="1">IB14-021</strain>
    </source>
</reference>
<dbReference type="Proteomes" id="UP001623349">
    <property type="component" value="Unassembled WGS sequence"/>
</dbReference>